<keyword evidence="6" id="KW-1185">Reference proteome</keyword>
<dbReference type="EMBL" id="OZ004255">
    <property type="protein sequence ID" value="CAK7900759.1"/>
    <property type="molecule type" value="Genomic_DNA"/>
</dbReference>
<gene>
    <name evidence="5" type="ORF">CAAN4_C08812</name>
</gene>
<proteinExistence type="predicted"/>
<feature type="domain" description="AMP-dependent synthetase/ligase" evidence="2">
    <location>
        <begin position="162"/>
        <end position="520"/>
    </location>
</feature>
<feature type="domain" description="Meiotically up-regulated gene 62 protein-like alpha-beta" evidence="4">
    <location>
        <begin position="747"/>
        <end position="959"/>
    </location>
</feature>
<feature type="region of interest" description="Disordered" evidence="1">
    <location>
        <begin position="1"/>
        <end position="20"/>
    </location>
</feature>
<dbReference type="Proteomes" id="UP001497600">
    <property type="component" value="Chromosome C"/>
</dbReference>
<dbReference type="PANTHER" id="PTHR22754">
    <property type="entry name" value="DISCO-INTERACTING PROTEIN 2 DIP2 -RELATED"/>
    <property type="match status" value="1"/>
</dbReference>
<organism evidence="5 6">
    <name type="scientific">[Candida] anglica</name>
    <dbReference type="NCBI Taxonomy" id="148631"/>
    <lineage>
        <taxon>Eukaryota</taxon>
        <taxon>Fungi</taxon>
        <taxon>Dikarya</taxon>
        <taxon>Ascomycota</taxon>
        <taxon>Saccharomycotina</taxon>
        <taxon>Pichiomycetes</taxon>
        <taxon>Debaryomycetaceae</taxon>
        <taxon>Kurtzmaniella</taxon>
    </lineage>
</organism>
<sequence>MTLSTVAGVSNGSRNRSTSAASMYPEIGAVSATDASSSTPMGGAASAAGAGTGVAGGPATALQDIPPDMAVLLQKLDDDFADRSIDQWTYINRREEILQTVHRLHQQQQQQRQQRDGAVQAQLECPLYPRRAAKPPTTTTADSESASNGPSSAPDLLYILAKRAALYKQDQAIICLDARGKETSGMIWEKLYLKAVKVAYEIKHKVAPKNADTVVLLYKDNEVAEFAVALFACFMANVTAIPVHQDISLPEVLDIIRLTSARLVLSSDTVAKELEKLSDGSGSGSGSGSSGATGGSGSGSGGGSSTTSKFSWPAKLMRWRTSDMGSAKRSELVSWVSRQNQQQLAQQRQKSDLAYVEFSRSPVGELRGIAVSHRTIQHQMNTLKDTLSSLPNGGASLQRSVKEVQRSRRVFLATLDTRFSIGLIMGVLFTVYSGNMLVWAPQKVMEIQGLYAHIISKFHASLLLADYIGLKRVTYDYQSSPNATRYFSKTQRVDFSSVKWVLVNASTVDGEFMEVLSERYLKPLGCSDGENAVIPMLTLSEYGGMVISMRDWLGSTSSSTSSNTSGAGAASGSASGSASASVSVSANGDGSSINGGGGATSTAATAAAAAATAASAAEAAACATLSAVLIDRESLTRNIVKIVNSNPTSDDTPHDTLRVDAFGYPIPDATLAVVNPESSILARKGELGEIWIDSPCLSGGFYALRNESKAIFHAKCRDANGTLEMDFLRTGLLGFTYNGKVYVLGLYEDRIRQRVSWMDQELYRKLGKELVVGNGSRYHYSSHLLATLAQEVRQIYDCTIFDIFLGNEYLPVAIVEAEVIRKVVDGDDSSLEGKSGKSGKSGAGGAGGVGGHGHRSDGVSASGNGSGGGNSQESTVTYGPVPLNEPLLNQIAQRCFDTLYKRHYLRLYCVLVVDCDTLPKIMRSGGKEIANMLCKRRFLDGSLRGEFVKFFIRKSISIVPHGEDPLGGIWSPYVSSLRRATLQGFIEQRSTIDYREKSIDDRTGAPLSDFKTIVDVLKFRVSNAGDSVAYQSLDSTSSKNKSLTWKKLEQRIYAVCSYLIEKAAVRPGQHVVLMYSLSEEFVVACMACFMCGIIAIPMLPFDSNRIGEDFPAFVGVVRDFDVVEILVNEEVEKFLKNGPVADAIKKMNHRRTKPVHLKNTAKLTKFGSAASLNSKISKYQATANFRDEGCVALVWLNFTSDHYRVGATLSHKNIMGICKVFKETCNLSSKSALVGCVRHSAGIGFVQSVLLGCYLGTTTYLCSPVSYAENPLAFFLSLARYKVKDVFVTEQMLKYAAIKFTPKGFNLSALKNMMISTEGRVEIDLLRKIARVFQPAKLSAASMSTVYCHTFNPVIATRSYMTVAPVGLYLDPVALRQGYVSVVNPSETPTALYVQDSGMVPVCTQIAVVNPETCTICNEGEFGEIWVCSEANLTGFSNGPKGPVDTFSQKQFLGKIKSSETGQEEELTYLRTGDLGFLHHISITKTRSEESTHDAAAAAAAAAGASGEDGDSSTISFQPLFVLGKISDTFEVMGLHHFPIDVENTIESCHHDIYKNGSCVFKCADYTVVVCESRRPRHVASLVPLIANTVLSKHHLIVDIVAFMKKGQFPISRLGTKQRARIVDAWVQGVLPVVASYGVNTGKNSMIKLVKEIDEVAKADPVTGLRNPALSYYDEDYGDDVFGDNHESHLTLNWDHKN</sequence>
<dbReference type="InterPro" id="IPR056881">
    <property type="entry name" value="Mug62_dom"/>
</dbReference>
<dbReference type="InterPro" id="IPR000873">
    <property type="entry name" value="AMP-dep_synth/lig_dom"/>
</dbReference>
<dbReference type="InterPro" id="IPR042099">
    <property type="entry name" value="ANL_N_sf"/>
</dbReference>
<dbReference type="Pfam" id="PF24919">
    <property type="entry name" value="Mug62"/>
    <property type="match status" value="1"/>
</dbReference>
<accession>A0ABP0EB64</accession>
<feature type="compositionally biased region" description="Gly residues" evidence="1">
    <location>
        <begin position="839"/>
        <end position="851"/>
    </location>
</feature>
<evidence type="ECO:0000256" key="1">
    <source>
        <dbReference type="SAM" id="MobiDB-lite"/>
    </source>
</evidence>
<evidence type="ECO:0000259" key="2">
    <source>
        <dbReference type="Pfam" id="PF00501"/>
    </source>
</evidence>
<evidence type="ECO:0000259" key="4">
    <source>
        <dbReference type="Pfam" id="PF24919"/>
    </source>
</evidence>
<protein>
    <submittedName>
        <fullName evidence="5">Uncharacterized protein</fullName>
    </submittedName>
</protein>
<dbReference type="SUPFAM" id="SSF56801">
    <property type="entry name" value="Acetyl-CoA synthetase-like"/>
    <property type="match status" value="2"/>
</dbReference>
<feature type="region of interest" description="Disordered" evidence="1">
    <location>
        <begin position="126"/>
        <end position="150"/>
    </location>
</feature>
<evidence type="ECO:0000313" key="6">
    <source>
        <dbReference type="Proteomes" id="UP001497600"/>
    </source>
</evidence>
<feature type="region of interest" description="Disordered" evidence="1">
    <location>
        <begin position="276"/>
        <end position="309"/>
    </location>
</feature>
<feature type="compositionally biased region" description="Gly residues" evidence="1">
    <location>
        <begin position="281"/>
        <end position="304"/>
    </location>
</feature>
<feature type="domain" description="AMP-dependent synthetase/ligase" evidence="2">
    <location>
        <begin position="1023"/>
        <end position="1432"/>
    </location>
</feature>
<evidence type="ECO:0000313" key="5">
    <source>
        <dbReference type="EMBL" id="CAK7900759.1"/>
    </source>
</evidence>
<dbReference type="Pfam" id="PF00501">
    <property type="entry name" value="AMP-binding"/>
    <property type="match status" value="2"/>
</dbReference>
<dbReference type="Pfam" id="PF23024">
    <property type="entry name" value="AMP-dom_DIP2-like"/>
    <property type="match status" value="1"/>
</dbReference>
<dbReference type="Gene3D" id="3.30.300.30">
    <property type="match status" value="1"/>
</dbReference>
<feature type="domain" description="AMP-binding enzyme C-terminal" evidence="3">
    <location>
        <begin position="1527"/>
        <end position="1633"/>
    </location>
</feature>
<feature type="region of interest" description="Disordered" evidence="1">
    <location>
        <begin position="828"/>
        <end position="876"/>
    </location>
</feature>
<dbReference type="InterPro" id="IPR025110">
    <property type="entry name" value="AMP-bd_C"/>
</dbReference>
<evidence type="ECO:0000259" key="3">
    <source>
        <dbReference type="Pfam" id="PF23024"/>
    </source>
</evidence>
<dbReference type="InterPro" id="IPR045851">
    <property type="entry name" value="AMP-bd_C_sf"/>
</dbReference>
<name>A0ABP0EB64_9ASCO</name>
<reference evidence="5 6" key="1">
    <citation type="submission" date="2024-01" db="EMBL/GenBank/DDBJ databases">
        <authorList>
            <consortium name="Genoscope - CEA"/>
            <person name="William W."/>
        </authorList>
    </citation>
    <scope>NUCLEOTIDE SEQUENCE [LARGE SCALE GENOMIC DNA]</scope>
    <source>
        <strain evidence="5 6">29B2s-10</strain>
    </source>
</reference>
<dbReference type="PANTHER" id="PTHR22754:SF32">
    <property type="entry name" value="DISCO-INTERACTING PROTEIN 2"/>
    <property type="match status" value="1"/>
</dbReference>
<dbReference type="Gene3D" id="3.40.50.12780">
    <property type="entry name" value="N-terminal domain of ligase-like"/>
    <property type="match status" value="3"/>
</dbReference>